<dbReference type="KEGG" id="dph:EHF33_03445"/>
<gene>
    <name evidence="1" type="ORF">EHF33_03445</name>
</gene>
<dbReference type="RefSeq" id="WP_124867911.1">
    <property type="nucleotide sequence ID" value="NZ_CP034183.1"/>
</dbReference>
<dbReference type="Proteomes" id="UP000276417">
    <property type="component" value="Chromosome 1"/>
</dbReference>
<dbReference type="InterPro" id="IPR025630">
    <property type="entry name" value="DUF4288"/>
</dbReference>
<reference evidence="1 2" key="1">
    <citation type="submission" date="2018-11" db="EMBL/GenBank/DDBJ databases">
        <title>Deinococcus shelandsis sp. nov., isolated from South Shetland Islands soil of Antarctica.</title>
        <authorList>
            <person name="Tian J."/>
        </authorList>
    </citation>
    <scope>NUCLEOTIDE SEQUENCE [LARGE SCALE GENOMIC DNA]</scope>
    <source>
        <strain evidence="1 2">S14-83T</strain>
    </source>
</reference>
<dbReference type="EMBL" id="CP034183">
    <property type="protein sequence ID" value="AZI41920.1"/>
    <property type="molecule type" value="Genomic_DNA"/>
</dbReference>
<keyword evidence="2" id="KW-1185">Reference proteome</keyword>
<organism evidence="1 2">
    <name type="scientific">Deinococcus psychrotolerans</name>
    <dbReference type="NCBI Taxonomy" id="2489213"/>
    <lineage>
        <taxon>Bacteria</taxon>
        <taxon>Thermotogati</taxon>
        <taxon>Deinococcota</taxon>
        <taxon>Deinococci</taxon>
        <taxon>Deinococcales</taxon>
        <taxon>Deinococcaceae</taxon>
        <taxon>Deinococcus</taxon>
    </lineage>
</organism>
<dbReference type="Pfam" id="PF14119">
    <property type="entry name" value="DUF4288"/>
    <property type="match status" value="1"/>
</dbReference>
<name>A0A3G8YAJ1_9DEIO</name>
<evidence type="ECO:0000313" key="2">
    <source>
        <dbReference type="Proteomes" id="UP000276417"/>
    </source>
</evidence>
<dbReference type="OrthoDB" id="165447at2"/>
<sequence length="131" mass="14791">MPDSVETKANLYCALLLFETHNLMSDEILYSEEFHFLSSSTLEEAQAAVLARAQQQETHYQNGAGETLSVKLWRVLDVQAALYENAADGPLYVRHFHNIEAYQAFEPLLDQKEERADALQCLSQVTASPSR</sequence>
<accession>A0A3G8YAJ1</accession>
<evidence type="ECO:0000313" key="1">
    <source>
        <dbReference type="EMBL" id="AZI41920.1"/>
    </source>
</evidence>
<protein>
    <submittedName>
        <fullName evidence="1">DUF4288 domain-containing protein</fullName>
    </submittedName>
</protein>
<proteinExistence type="predicted"/>
<dbReference type="AlphaFoldDB" id="A0A3G8YAJ1"/>